<keyword evidence="4 5" id="KW-0443">Lipid metabolism</keyword>
<dbReference type="GO" id="GO:0016042">
    <property type="term" value="P:lipid catabolic process"/>
    <property type="evidence" value="ECO:0007669"/>
    <property type="project" value="UniProtKB-KW"/>
</dbReference>
<dbReference type="Gene3D" id="3.40.50.1820">
    <property type="entry name" value="alpha/beta hydrolase"/>
    <property type="match status" value="1"/>
</dbReference>
<dbReference type="SUPFAM" id="SSF53474">
    <property type="entry name" value="alpha/beta-Hydrolases"/>
    <property type="match status" value="1"/>
</dbReference>
<keyword evidence="9" id="KW-1185">Reference proteome</keyword>
<dbReference type="GO" id="GO:0003847">
    <property type="term" value="F:1-alkyl-2-acetylglycerophosphocholine esterase activity"/>
    <property type="evidence" value="ECO:0007669"/>
    <property type="project" value="UniProtKB-UniRule"/>
</dbReference>
<dbReference type="OrthoDB" id="2363873at2759"/>
<evidence type="ECO:0000256" key="1">
    <source>
        <dbReference type="ARBA" id="ARBA00013201"/>
    </source>
</evidence>
<evidence type="ECO:0000313" key="8">
    <source>
        <dbReference type="EMBL" id="CAH0564022.1"/>
    </source>
</evidence>
<organism evidence="8 9">
    <name type="scientific">Brassicogethes aeneus</name>
    <name type="common">Rape pollen beetle</name>
    <name type="synonym">Meligethes aeneus</name>
    <dbReference type="NCBI Taxonomy" id="1431903"/>
    <lineage>
        <taxon>Eukaryota</taxon>
        <taxon>Metazoa</taxon>
        <taxon>Ecdysozoa</taxon>
        <taxon>Arthropoda</taxon>
        <taxon>Hexapoda</taxon>
        <taxon>Insecta</taxon>
        <taxon>Pterygota</taxon>
        <taxon>Neoptera</taxon>
        <taxon>Endopterygota</taxon>
        <taxon>Coleoptera</taxon>
        <taxon>Polyphaga</taxon>
        <taxon>Cucujiformia</taxon>
        <taxon>Nitidulidae</taxon>
        <taxon>Meligethinae</taxon>
        <taxon>Brassicogethes</taxon>
    </lineage>
</organism>
<keyword evidence="3 5" id="KW-0442">Lipid degradation</keyword>
<evidence type="ECO:0000256" key="5">
    <source>
        <dbReference type="PIRNR" id="PIRNR018169"/>
    </source>
</evidence>
<name>A0A9P0FNA5_BRAAE</name>
<dbReference type="EC" id="3.1.1.47" evidence="1 5"/>
<dbReference type="PIRSF" id="PIRSF018169">
    <property type="entry name" value="PAF_acetylhydrolase"/>
    <property type="match status" value="1"/>
</dbReference>
<evidence type="ECO:0000256" key="2">
    <source>
        <dbReference type="ARBA" id="ARBA00022801"/>
    </source>
</evidence>
<keyword evidence="2 5" id="KW-0378">Hydrolase</keyword>
<dbReference type="EMBL" id="OV121140">
    <property type="protein sequence ID" value="CAH0564022.1"/>
    <property type="molecule type" value="Genomic_DNA"/>
</dbReference>
<feature type="transmembrane region" description="Helical" evidence="7">
    <location>
        <begin position="63"/>
        <end position="84"/>
    </location>
</feature>
<comment type="catalytic activity">
    <reaction evidence="5">
        <text>a 1-O-alkyl-2-acetyl-sn-glycero-3-phosphocholine + H2O = a 1-O-alkyl-sn-glycero-3-phosphocholine + acetate + H(+)</text>
        <dbReference type="Rhea" id="RHEA:17777"/>
        <dbReference type="ChEBI" id="CHEBI:15377"/>
        <dbReference type="ChEBI" id="CHEBI:15378"/>
        <dbReference type="ChEBI" id="CHEBI:30089"/>
        <dbReference type="ChEBI" id="CHEBI:30909"/>
        <dbReference type="ChEBI" id="CHEBI:36707"/>
        <dbReference type="EC" id="3.1.1.47"/>
    </reaction>
</comment>
<dbReference type="InterPro" id="IPR029058">
    <property type="entry name" value="AB_hydrolase_fold"/>
</dbReference>
<dbReference type="AlphaFoldDB" id="A0A9P0FNA5"/>
<evidence type="ECO:0000313" key="9">
    <source>
        <dbReference type="Proteomes" id="UP001154078"/>
    </source>
</evidence>
<dbReference type="PANTHER" id="PTHR10272">
    <property type="entry name" value="PLATELET-ACTIVATING FACTOR ACETYLHYDROLASE"/>
    <property type="match status" value="1"/>
</dbReference>
<keyword evidence="7" id="KW-0472">Membrane</keyword>
<dbReference type="Proteomes" id="UP001154078">
    <property type="component" value="Chromosome 9"/>
</dbReference>
<feature type="active site" description="Charge relay system" evidence="6">
    <location>
        <position position="264"/>
    </location>
</feature>
<keyword evidence="7" id="KW-1133">Transmembrane helix</keyword>
<feature type="active site" description="Charge relay system" evidence="6">
    <location>
        <position position="319"/>
    </location>
</feature>
<evidence type="ECO:0000256" key="6">
    <source>
        <dbReference type="PIRSR" id="PIRSR018169-1"/>
    </source>
</evidence>
<gene>
    <name evidence="8" type="ORF">MELIAE_LOCUS12663</name>
</gene>
<evidence type="ECO:0000256" key="4">
    <source>
        <dbReference type="ARBA" id="ARBA00023098"/>
    </source>
</evidence>
<dbReference type="Pfam" id="PF03403">
    <property type="entry name" value="PAF-AH_p_II"/>
    <property type="match status" value="1"/>
</dbReference>
<dbReference type="PANTHER" id="PTHR10272:SF0">
    <property type="entry name" value="PLATELET-ACTIVATING FACTOR ACETYLHYDROLASE"/>
    <property type="match status" value="1"/>
</dbReference>
<sequence>MCYFSGKPRHLPISTGPYMPGCTDVMLDYAQDGIFMRFFYPTEAKKDSNNYTKWAKWMPDDSYIVGLARVFMIFPFLIRFIFWWSDINLFPSLYGEKPKLDKKLRPIIISHGLGAHRNFYSNLCCELASRGFLIVALEHRDNSAGNTYYYSSKINAGKDVKTLIDHKPIPLGKNHYRKRNEQVHKRAKECSRALDVLISLHAGEKLYNVLDDTLLHKNIAFSLDLFGDKLDLNSVTMMGHSFGGASALLALSQRKELRQGILLDPWMFSIKDENLYEKIEQPLRFLNTQTFHLKSNVNIMEKFLDREHRDMCTILHTTHEHQTDTPLLIGSWLNWFMKKLNPEVALKINTALVVKFLHEQVEYPENIEEFDKILKDNSRNIEYGLTKPWA</sequence>
<accession>A0A9P0FNA5</accession>
<proteinExistence type="predicted"/>
<keyword evidence="7" id="KW-0812">Transmembrane</keyword>
<reference evidence="8" key="1">
    <citation type="submission" date="2021-12" db="EMBL/GenBank/DDBJ databases">
        <authorList>
            <person name="King R."/>
        </authorList>
    </citation>
    <scope>NUCLEOTIDE SEQUENCE</scope>
</reference>
<protein>
    <recommendedName>
        <fullName evidence="1 5">1-alkyl-2-acetylglycerophosphocholine esterase</fullName>
        <ecNumber evidence="1 5">3.1.1.47</ecNumber>
    </recommendedName>
</protein>
<dbReference type="InterPro" id="IPR016715">
    <property type="entry name" value="PAF_acetylhydro_eukaryote"/>
</dbReference>
<evidence type="ECO:0000256" key="3">
    <source>
        <dbReference type="ARBA" id="ARBA00022963"/>
    </source>
</evidence>
<evidence type="ECO:0000256" key="7">
    <source>
        <dbReference type="SAM" id="Phobius"/>
    </source>
</evidence>
<feature type="active site" description="Nucleophile" evidence="6">
    <location>
        <position position="241"/>
    </location>
</feature>